<accession>A0A7S0JHM6</accession>
<protein>
    <submittedName>
        <fullName evidence="2">Uncharacterized protein</fullName>
    </submittedName>
</protein>
<feature type="region of interest" description="Disordered" evidence="1">
    <location>
        <begin position="117"/>
        <end position="144"/>
    </location>
</feature>
<name>A0A7S0JHM6_9EUKA</name>
<evidence type="ECO:0000256" key="1">
    <source>
        <dbReference type="SAM" id="MobiDB-lite"/>
    </source>
</evidence>
<dbReference type="AlphaFoldDB" id="A0A7S0JHM6"/>
<dbReference type="EMBL" id="HBER01052316">
    <property type="protein sequence ID" value="CAD8550865.1"/>
    <property type="molecule type" value="Transcribed_RNA"/>
</dbReference>
<sequence>MLAGGDGRCVRKELQWETLSARRTGAALPFDSPLSRGKHTSGAAFELLHAVVLGDLGLEDAHLFNFCSTFRHKRACRYSSPCPDVLPAPSLVSGTYESPMYTPELKAQALAQLQHMREHEQRRGLRRAASGSNGYHISPPTSVL</sequence>
<gene>
    <name evidence="2" type="ORF">CLEP1334_LOCUS26155</name>
</gene>
<organism evidence="2">
    <name type="scientific">Calcidiscus leptoporus</name>
    <dbReference type="NCBI Taxonomy" id="127549"/>
    <lineage>
        <taxon>Eukaryota</taxon>
        <taxon>Haptista</taxon>
        <taxon>Haptophyta</taxon>
        <taxon>Prymnesiophyceae</taxon>
        <taxon>Coccolithales</taxon>
        <taxon>Calcidiscaceae</taxon>
        <taxon>Calcidiscus</taxon>
    </lineage>
</organism>
<evidence type="ECO:0000313" key="2">
    <source>
        <dbReference type="EMBL" id="CAD8550865.1"/>
    </source>
</evidence>
<reference evidence="2" key="1">
    <citation type="submission" date="2021-01" db="EMBL/GenBank/DDBJ databases">
        <authorList>
            <person name="Corre E."/>
            <person name="Pelletier E."/>
            <person name="Niang G."/>
            <person name="Scheremetjew M."/>
            <person name="Finn R."/>
            <person name="Kale V."/>
            <person name="Holt S."/>
            <person name="Cochrane G."/>
            <person name="Meng A."/>
            <person name="Brown T."/>
            <person name="Cohen L."/>
        </authorList>
    </citation>
    <scope>NUCLEOTIDE SEQUENCE</scope>
    <source>
        <strain evidence="2">RCC1130</strain>
    </source>
</reference>
<feature type="compositionally biased region" description="Polar residues" evidence="1">
    <location>
        <begin position="130"/>
        <end position="144"/>
    </location>
</feature>
<proteinExistence type="predicted"/>